<sequence length="317" mass="34373">MEQNKAVCGYGQAKIILIGEHAVVYGQPAIAMPLSTIKTQACLKKQAPGIQTINSSYFSGPIKKMPLEMTGINLLIEAILTEHGKIDTGFALSITSQLPAERGMGSSAAVAIAIIRCFYKYFGWTLEHSELLRLANIEEIETHRNPSGLDVATSASSQPIWMIRNKEMLPLPIDMDAYLLICDSGIKGQTSKAIQIVKEKLNNNTHITQNHIIALGDLARIAKNQIATNQVVGLGQTFNQAQSHLLALGVSTPTLENFINLSRNNGSLGSKLTGGGQGGCFINLMRNKTDAIKLAEILVKNGVTRTWIQPLSPKEEL</sequence>
<dbReference type="SUPFAM" id="SSF54211">
    <property type="entry name" value="Ribosomal protein S5 domain 2-like"/>
    <property type="match status" value="1"/>
</dbReference>
<evidence type="ECO:0000256" key="5">
    <source>
        <dbReference type="ARBA" id="ARBA00022777"/>
    </source>
</evidence>
<dbReference type="InterPro" id="IPR014721">
    <property type="entry name" value="Ribsml_uS5_D2-typ_fold_subgr"/>
</dbReference>
<dbReference type="InterPro" id="IPR006204">
    <property type="entry name" value="GHMP_kinase_N_dom"/>
</dbReference>
<feature type="domain" description="GHMP kinase N-terminal" evidence="10">
    <location>
        <begin position="76"/>
        <end position="156"/>
    </location>
</feature>
<dbReference type="InterPro" id="IPR020568">
    <property type="entry name" value="Ribosomal_Su5_D2-typ_SF"/>
</dbReference>
<dbReference type="AlphaFoldDB" id="A0A9X2JM49"/>
<dbReference type="Pfam" id="PF00288">
    <property type="entry name" value="GHMP_kinases_N"/>
    <property type="match status" value="1"/>
</dbReference>
<evidence type="ECO:0000259" key="10">
    <source>
        <dbReference type="Pfam" id="PF00288"/>
    </source>
</evidence>
<proteinExistence type="predicted"/>
<evidence type="ECO:0000256" key="8">
    <source>
        <dbReference type="ARBA" id="ARBA00023098"/>
    </source>
</evidence>
<keyword evidence="1" id="KW-0963">Cytoplasm</keyword>
<dbReference type="SUPFAM" id="SSF55060">
    <property type="entry name" value="GHMP Kinase, C-terminal domain"/>
    <property type="match status" value="1"/>
</dbReference>
<protein>
    <submittedName>
        <fullName evidence="12">Mevalonate kinase</fullName>
        <ecNumber evidence="12">2.7.1.36</ecNumber>
    </submittedName>
</protein>
<evidence type="ECO:0000256" key="2">
    <source>
        <dbReference type="ARBA" id="ARBA00022516"/>
    </source>
</evidence>
<keyword evidence="13" id="KW-1185">Reference proteome</keyword>
<dbReference type="RefSeq" id="WP_253361858.1">
    <property type="nucleotide sequence ID" value="NZ_JAIULA010000023.1"/>
</dbReference>
<dbReference type="PRINTS" id="PR00959">
    <property type="entry name" value="MEVGALKINASE"/>
</dbReference>
<dbReference type="EC" id="2.7.1.36" evidence="12"/>
<dbReference type="GO" id="GO:0005524">
    <property type="term" value="F:ATP binding"/>
    <property type="evidence" value="ECO:0007669"/>
    <property type="project" value="UniProtKB-KW"/>
</dbReference>
<evidence type="ECO:0000256" key="1">
    <source>
        <dbReference type="ARBA" id="ARBA00022490"/>
    </source>
</evidence>
<evidence type="ECO:0000256" key="7">
    <source>
        <dbReference type="ARBA" id="ARBA00022842"/>
    </source>
</evidence>
<dbReference type="InterPro" id="IPR036554">
    <property type="entry name" value="GHMP_kinase_C_sf"/>
</dbReference>
<dbReference type="Pfam" id="PF08544">
    <property type="entry name" value="GHMP_kinases_C"/>
    <property type="match status" value="1"/>
</dbReference>
<comment type="caution">
    <text evidence="12">The sequence shown here is derived from an EMBL/GenBank/DDBJ whole genome shotgun (WGS) entry which is preliminary data.</text>
</comment>
<evidence type="ECO:0000256" key="9">
    <source>
        <dbReference type="ARBA" id="ARBA00029438"/>
    </source>
</evidence>
<dbReference type="Gene3D" id="3.30.230.10">
    <property type="match status" value="1"/>
</dbReference>
<dbReference type="EMBL" id="JAIULA010000023">
    <property type="protein sequence ID" value="MCP0887712.1"/>
    <property type="molecule type" value="Genomic_DNA"/>
</dbReference>
<keyword evidence="6" id="KW-0067">ATP-binding</keyword>
<evidence type="ECO:0000313" key="13">
    <source>
        <dbReference type="Proteomes" id="UP001139006"/>
    </source>
</evidence>
<keyword evidence="4" id="KW-0547">Nucleotide-binding</keyword>
<dbReference type="GO" id="GO:0004496">
    <property type="term" value="F:mevalonate kinase activity"/>
    <property type="evidence" value="ECO:0007669"/>
    <property type="project" value="UniProtKB-EC"/>
</dbReference>
<evidence type="ECO:0000313" key="12">
    <source>
        <dbReference type="EMBL" id="MCP0887712.1"/>
    </source>
</evidence>
<reference evidence="12 13" key="1">
    <citation type="journal article" date="2023" name="Int. J. Syst. Evol. Microbiol.">
        <title>Ligilactobacillus ubinensis sp. nov., a novel species isolated from the wild ferment of a durian fruit (Durio zibethinus).</title>
        <authorList>
            <person name="Heng Y.C."/>
            <person name="Menon N."/>
            <person name="Chen B."/>
            <person name="Loo B.Z.L."/>
            <person name="Wong G.W.J."/>
            <person name="Lim A.C.H."/>
            <person name="Silvaraju S."/>
            <person name="Kittelmann S."/>
        </authorList>
    </citation>
    <scope>NUCLEOTIDE SEQUENCE [LARGE SCALE GENOMIC DNA]</scope>
    <source>
        <strain evidence="12 13">WILCCON 0076</strain>
    </source>
</reference>
<evidence type="ECO:0000259" key="11">
    <source>
        <dbReference type="Pfam" id="PF08544"/>
    </source>
</evidence>
<keyword evidence="8" id="KW-0443">Lipid metabolism</keyword>
<dbReference type="NCBIfam" id="TIGR00549">
    <property type="entry name" value="mevalon_kin"/>
    <property type="match status" value="1"/>
</dbReference>
<name>A0A9X2JM49_9LACO</name>
<accession>A0A9X2JM49</accession>
<dbReference type="GO" id="GO:0005829">
    <property type="term" value="C:cytosol"/>
    <property type="evidence" value="ECO:0007669"/>
    <property type="project" value="TreeGrafter"/>
</dbReference>
<keyword evidence="7" id="KW-0460">Magnesium</keyword>
<evidence type="ECO:0000256" key="3">
    <source>
        <dbReference type="ARBA" id="ARBA00022679"/>
    </source>
</evidence>
<dbReference type="PANTHER" id="PTHR43290">
    <property type="entry name" value="MEVALONATE KINASE"/>
    <property type="match status" value="1"/>
</dbReference>
<keyword evidence="3 12" id="KW-0808">Transferase</keyword>
<organism evidence="12 13">
    <name type="scientific">Ligilactobacillus ubinensis</name>
    <dbReference type="NCBI Taxonomy" id="2876789"/>
    <lineage>
        <taxon>Bacteria</taxon>
        <taxon>Bacillati</taxon>
        <taxon>Bacillota</taxon>
        <taxon>Bacilli</taxon>
        <taxon>Lactobacillales</taxon>
        <taxon>Lactobacillaceae</taxon>
        <taxon>Ligilactobacillus</taxon>
    </lineage>
</organism>
<feature type="domain" description="GHMP kinase C-terminal" evidence="11">
    <location>
        <begin position="238"/>
        <end position="302"/>
    </location>
</feature>
<gene>
    <name evidence="12" type="primary">mvk</name>
    <name evidence="12" type="ORF">LB941_10250</name>
</gene>
<dbReference type="PANTHER" id="PTHR43290:SF2">
    <property type="entry name" value="MEVALONATE KINASE"/>
    <property type="match status" value="1"/>
</dbReference>
<evidence type="ECO:0000256" key="4">
    <source>
        <dbReference type="ARBA" id="ARBA00022741"/>
    </source>
</evidence>
<dbReference type="InterPro" id="IPR006205">
    <property type="entry name" value="Mev_gal_kin"/>
</dbReference>
<dbReference type="InterPro" id="IPR013750">
    <property type="entry name" value="GHMP_kinase_C_dom"/>
</dbReference>
<dbReference type="Proteomes" id="UP001139006">
    <property type="component" value="Unassembled WGS sequence"/>
</dbReference>
<dbReference type="Gene3D" id="3.30.70.890">
    <property type="entry name" value="GHMP kinase, C-terminal domain"/>
    <property type="match status" value="1"/>
</dbReference>
<comment type="pathway">
    <text evidence="9">Isoprenoid biosynthesis; isopentenyl diphosphate biosynthesis via mevalonate pathway; isopentenyl diphosphate from (R)-mevalonate: step 1/3.</text>
</comment>
<keyword evidence="2" id="KW-0444">Lipid biosynthesis</keyword>
<evidence type="ECO:0000256" key="6">
    <source>
        <dbReference type="ARBA" id="ARBA00022840"/>
    </source>
</evidence>
<dbReference type="GO" id="GO:0019287">
    <property type="term" value="P:isopentenyl diphosphate biosynthetic process, mevalonate pathway"/>
    <property type="evidence" value="ECO:0007669"/>
    <property type="project" value="TreeGrafter"/>
</dbReference>
<keyword evidence="5 12" id="KW-0418">Kinase</keyword>